<dbReference type="SUPFAM" id="SSF89550">
    <property type="entry name" value="PHP domain-like"/>
    <property type="match status" value="1"/>
</dbReference>
<dbReference type="InterPro" id="IPR004365">
    <property type="entry name" value="NA-bd_OB_tRNA"/>
</dbReference>
<sequence>MNPGYAELHAVSAFSFRRGASMPQELVEAATALGYRALALTDECSMAGAVRGYERIRDYRECAQAHAELLVGCEWNLDDGLRCVALCEDQAGYSAVCRTITQARRATDKGAYRLTRADFDAPLPGTSLLWIPRGVNELDELAWLRERYGGRLWIAVELHRDGRDAGRLAGLQELSRRFALPLVASGDVHMHCAARRALQDVMVALRHHRPVERCGTRLFPNGERHLRTLADLQSLYPHALLAESLRVAERCAFRIEQVRYRYPKEVVGAGHTPTSWLRHLVVQRLPRRWPHGCPPAIRATIEKELALIAEKEHEPFFLTVYDIVEYARSRNILCQGRGSAANSVVCYVLGITEVDPERNQLLFERFMSRERDEEPDIDVDFEHERREEVIQYVFDKYGRDRAAIAATVIGYRTRSALRDVGRALDIGEEVVDRVAKSLAWWDDPDELGERLRAVGVDPQLPRIRRWLALAGTLIDGGFPRHLSQHVGGFVISDGPLHELVPVENAAMPDRTIIQWDKDDLETLGLLKVDVLALGMLSALRRMLEQLHAFGDDAVSYESIRDHGCDEDPDTRATYEMICRADTVGVFQIESRAQMSMLPRLRPKSMYDLTVQVAIVRPGPIQGGMVHPYLKQRHKPPETIEYPLGPGDPIRSVLGRTSGVPIFQEQVMQIAMVAAGFTASRADALRRAMAAWKRNGHVDRFREELTAGMKSRGYSDEFAARIFRQIEGFGSYGFPESHAASFALLAYKSAWLKRHRPAAFVCGLINAQPMGFYPVSMLVREAQRSGVDVRAVDVRYSRWDCHLERDAQGQAAIRLGLRLIRGFNAEAAQRLEAMRSAGPFATIDDLARRAALSARELDVLASADALQALAGHRFQARWQTRGHAHLGGVLAGADLPDEAVALAAPSEGEDVLADYQSTHLSLRRHPTALLRPRLDRHRVLPNERLRGTADGSHVRVGGIVMFRQRPGSAKGTMFITLEDDTGIVNLIVRPPLIEAQREAVVGGSFLLARGRLQKQGSDEDGWIIHVIAEEFADRSHWIARLPYLSRDFH</sequence>
<protein>
    <recommendedName>
        <fullName evidence="4 13">Error-prone DNA polymerase</fullName>
        <ecNumber evidence="3 13">2.7.7.7</ecNumber>
    </recommendedName>
</protein>
<dbReference type="EC" id="2.7.7.7" evidence="3 13"/>
<evidence type="ECO:0000256" key="6">
    <source>
        <dbReference type="ARBA" id="ARBA00022679"/>
    </source>
</evidence>
<dbReference type="Gene3D" id="3.20.20.140">
    <property type="entry name" value="Metal-dependent hydrolases"/>
    <property type="match status" value="1"/>
</dbReference>
<comment type="similarity">
    <text evidence="2 13">Belongs to the DNA polymerase type-C family. DnaE2 subfamily.</text>
</comment>
<dbReference type="RefSeq" id="WP_166253631.1">
    <property type="nucleotide sequence ID" value="NZ_JAAMOW010000003.1"/>
</dbReference>
<dbReference type="GO" id="GO:0006281">
    <property type="term" value="P:DNA repair"/>
    <property type="evidence" value="ECO:0007669"/>
    <property type="project" value="UniProtKB-UniRule"/>
</dbReference>
<evidence type="ECO:0000256" key="8">
    <source>
        <dbReference type="ARBA" id="ARBA00022705"/>
    </source>
</evidence>
<dbReference type="PANTHER" id="PTHR32294:SF4">
    <property type="entry name" value="ERROR-PRONE DNA POLYMERASE"/>
    <property type="match status" value="1"/>
</dbReference>
<evidence type="ECO:0000256" key="7">
    <source>
        <dbReference type="ARBA" id="ARBA00022695"/>
    </source>
</evidence>
<dbReference type="NCBIfam" id="NF004225">
    <property type="entry name" value="PRK05672.1"/>
    <property type="match status" value="1"/>
</dbReference>
<dbReference type="InterPro" id="IPR029460">
    <property type="entry name" value="DNAPol_HHH"/>
</dbReference>
<dbReference type="GO" id="GO:0003676">
    <property type="term" value="F:nucleic acid binding"/>
    <property type="evidence" value="ECO:0007669"/>
    <property type="project" value="InterPro"/>
</dbReference>
<dbReference type="Pfam" id="PF17657">
    <property type="entry name" value="DNA_pol3_finger"/>
    <property type="match status" value="1"/>
</dbReference>
<evidence type="ECO:0000256" key="11">
    <source>
        <dbReference type="ARBA" id="ARBA00023204"/>
    </source>
</evidence>
<dbReference type="InterPro" id="IPR016195">
    <property type="entry name" value="Pol/histidinol_Pase-like"/>
</dbReference>
<proteinExistence type="inferred from homology"/>
<dbReference type="Pfam" id="PF02811">
    <property type="entry name" value="PHP"/>
    <property type="match status" value="1"/>
</dbReference>
<dbReference type="Pfam" id="PF01336">
    <property type="entry name" value="tRNA_anti-codon"/>
    <property type="match status" value="1"/>
</dbReference>
<keyword evidence="8 13" id="KW-0235">DNA replication</keyword>
<dbReference type="SMART" id="SM00481">
    <property type="entry name" value="POLIIIAc"/>
    <property type="match status" value="1"/>
</dbReference>
<feature type="domain" description="Polymerase/histidinol phosphatase N-terminal" evidence="14">
    <location>
        <begin position="6"/>
        <end position="79"/>
    </location>
</feature>
<evidence type="ECO:0000259" key="14">
    <source>
        <dbReference type="SMART" id="SM00481"/>
    </source>
</evidence>
<evidence type="ECO:0000256" key="5">
    <source>
        <dbReference type="ARBA" id="ARBA00022490"/>
    </source>
</evidence>
<keyword evidence="16" id="KW-1185">Reference proteome</keyword>
<reference evidence="15 16" key="1">
    <citation type="journal article" date="2014" name="Int. J. Syst. Evol. Microbiol.">
        <title>Solimonas terrae sp. nov., isolated from soil.</title>
        <authorList>
            <person name="Kim S.J."/>
            <person name="Moon J.Y."/>
            <person name="Weon H.Y."/>
            <person name="Ahn J.H."/>
            <person name="Chen W.M."/>
            <person name="Kwon S.W."/>
        </authorList>
    </citation>
    <scope>NUCLEOTIDE SEQUENCE [LARGE SCALE GENOMIC DNA]</scope>
    <source>
        <strain evidence="15 16">KIS83-12</strain>
    </source>
</reference>
<dbReference type="InterPro" id="IPR040982">
    <property type="entry name" value="DNA_pol3_finger"/>
</dbReference>
<dbReference type="CDD" id="cd04485">
    <property type="entry name" value="DnaE_OBF"/>
    <property type="match status" value="1"/>
</dbReference>
<evidence type="ECO:0000256" key="1">
    <source>
        <dbReference type="ARBA" id="ARBA00004496"/>
    </source>
</evidence>
<evidence type="ECO:0000256" key="13">
    <source>
        <dbReference type="HAMAP-Rule" id="MF_01902"/>
    </source>
</evidence>
<dbReference type="EMBL" id="JAAMOW010000003">
    <property type="protein sequence ID" value="NGY04372.1"/>
    <property type="molecule type" value="Genomic_DNA"/>
</dbReference>
<organism evidence="15 16">
    <name type="scientific">Solimonas terrae</name>
    <dbReference type="NCBI Taxonomy" id="1396819"/>
    <lineage>
        <taxon>Bacteria</taxon>
        <taxon>Pseudomonadati</taxon>
        <taxon>Pseudomonadota</taxon>
        <taxon>Gammaproteobacteria</taxon>
        <taxon>Nevskiales</taxon>
        <taxon>Nevskiaceae</taxon>
        <taxon>Solimonas</taxon>
    </lineage>
</organism>
<dbReference type="AlphaFoldDB" id="A0A6M2BP26"/>
<comment type="catalytic activity">
    <reaction evidence="12 13">
        <text>DNA(n) + a 2'-deoxyribonucleoside 5'-triphosphate = DNA(n+1) + diphosphate</text>
        <dbReference type="Rhea" id="RHEA:22508"/>
        <dbReference type="Rhea" id="RHEA-COMP:17339"/>
        <dbReference type="Rhea" id="RHEA-COMP:17340"/>
        <dbReference type="ChEBI" id="CHEBI:33019"/>
        <dbReference type="ChEBI" id="CHEBI:61560"/>
        <dbReference type="ChEBI" id="CHEBI:173112"/>
        <dbReference type="EC" id="2.7.7.7"/>
    </reaction>
</comment>
<dbReference type="Proteomes" id="UP000472676">
    <property type="component" value="Unassembled WGS sequence"/>
</dbReference>
<keyword evidence="11 13" id="KW-0234">DNA repair</keyword>
<dbReference type="InterPro" id="IPR004013">
    <property type="entry name" value="PHP_dom"/>
</dbReference>
<evidence type="ECO:0000256" key="2">
    <source>
        <dbReference type="ARBA" id="ARBA00007391"/>
    </source>
</evidence>
<dbReference type="InterPro" id="IPR023073">
    <property type="entry name" value="DnaE2"/>
</dbReference>
<dbReference type="NCBIfam" id="TIGR00594">
    <property type="entry name" value="polc"/>
    <property type="match status" value="1"/>
</dbReference>
<comment type="function">
    <text evidence="13">DNA polymerase involved in damage-induced mutagenesis and translesion synthesis (TLS). It is not the major replicative DNA polymerase.</text>
</comment>
<keyword evidence="7 13" id="KW-0548">Nucleotidyltransferase</keyword>
<dbReference type="Gene3D" id="1.10.150.870">
    <property type="match status" value="1"/>
</dbReference>
<comment type="subcellular location">
    <subcellularLocation>
        <location evidence="1 13">Cytoplasm</location>
    </subcellularLocation>
</comment>
<dbReference type="Gene3D" id="2.40.50.140">
    <property type="entry name" value="Nucleic acid-binding proteins"/>
    <property type="match status" value="1"/>
</dbReference>
<evidence type="ECO:0000256" key="4">
    <source>
        <dbReference type="ARBA" id="ARBA00017273"/>
    </source>
</evidence>
<gene>
    <name evidence="15" type="primary">dnaE</name>
    <name evidence="13" type="synonym">dnaE2</name>
    <name evidence="15" type="ORF">G7Y85_06325</name>
</gene>
<evidence type="ECO:0000256" key="10">
    <source>
        <dbReference type="ARBA" id="ARBA00022932"/>
    </source>
</evidence>
<comment type="caution">
    <text evidence="15">The sequence shown here is derived from an EMBL/GenBank/DDBJ whole genome shotgun (WGS) entry which is preliminary data.</text>
</comment>
<dbReference type="InterPro" id="IPR011708">
    <property type="entry name" value="DNA_pol3_alpha_NTPase_dom"/>
</dbReference>
<dbReference type="GO" id="GO:0008408">
    <property type="term" value="F:3'-5' exonuclease activity"/>
    <property type="evidence" value="ECO:0007669"/>
    <property type="project" value="InterPro"/>
</dbReference>
<evidence type="ECO:0000256" key="9">
    <source>
        <dbReference type="ARBA" id="ARBA00022763"/>
    </source>
</evidence>
<dbReference type="PANTHER" id="PTHR32294">
    <property type="entry name" value="DNA POLYMERASE III SUBUNIT ALPHA"/>
    <property type="match status" value="1"/>
</dbReference>
<dbReference type="InterPro" id="IPR012340">
    <property type="entry name" value="NA-bd_OB-fold"/>
</dbReference>
<keyword evidence="10 13" id="KW-0239">DNA-directed DNA polymerase</keyword>
<dbReference type="Pfam" id="PF14579">
    <property type="entry name" value="HHH_6"/>
    <property type="match status" value="1"/>
</dbReference>
<dbReference type="InterPro" id="IPR004805">
    <property type="entry name" value="DnaE2/DnaE/PolC"/>
</dbReference>
<keyword evidence="5 13" id="KW-0963">Cytoplasm</keyword>
<keyword evidence="6 13" id="KW-0808">Transferase</keyword>
<name>A0A6M2BP26_9GAMM</name>
<dbReference type="GO" id="GO:0003887">
    <property type="term" value="F:DNA-directed DNA polymerase activity"/>
    <property type="evidence" value="ECO:0007669"/>
    <property type="project" value="UniProtKB-UniRule"/>
</dbReference>
<evidence type="ECO:0000313" key="15">
    <source>
        <dbReference type="EMBL" id="NGY04372.1"/>
    </source>
</evidence>
<dbReference type="HAMAP" id="MF_01902">
    <property type="entry name" value="DNApol_error_prone"/>
    <property type="match status" value="1"/>
</dbReference>
<dbReference type="InterPro" id="IPR003141">
    <property type="entry name" value="Pol/His_phosphatase_N"/>
</dbReference>
<dbReference type="GO" id="GO:0006260">
    <property type="term" value="P:DNA replication"/>
    <property type="evidence" value="ECO:0007669"/>
    <property type="project" value="UniProtKB-KW"/>
</dbReference>
<accession>A0A6M2BP26</accession>
<dbReference type="CDD" id="cd07434">
    <property type="entry name" value="PHP_PolIIIA_DnaE2"/>
    <property type="match status" value="1"/>
</dbReference>
<keyword evidence="9 13" id="KW-0227">DNA damage</keyword>
<evidence type="ECO:0000256" key="12">
    <source>
        <dbReference type="ARBA" id="ARBA00049244"/>
    </source>
</evidence>
<dbReference type="Pfam" id="PF07733">
    <property type="entry name" value="DNA_pol3_alpha"/>
    <property type="match status" value="1"/>
</dbReference>
<evidence type="ECO:0000313" key="16">
    <source>
        <dbReference type="Proteomes" id="UP000472676"/>
    </source>
</evidence>
<dbReference type="GO" id="GO:0005737">
    <property type="term" value="C:cytoplasm"/>
    <property type="evidence" value="ECO:0007669"/>
    <property type="project" value="UniProtKB-SubCell"/>
</dbReference>
<evidence type="ECO:0000256" key="3">
    <source>
        <dbReference type="ARBA" id="ARBA00012417"/>
    </source>
</evidence>